<protein>
    <submittedName>
        <fullName evidence="1">Uncharacterized protein</fullName>
    </submittedName>
</protein>
<reference evidence="2" key="1">
    <citation type="submission" date="2013-09" db="EMBL/GenBank/DDBJ databases">
        <authorList>
            <person name="Zeng Z."/>
            <person name="Chen C."/>
        </authorList>
    </citation>
    <scope>NUCLEOTIDE SEQUENCE [LARGE SCALE GENOMIC DNA]</scope>
    <source>
        <strain evidence="2">DK69</strain>
    </source>
</reference>
<accession>V6SEY0</accession>
<dbReference type="EMBL" id="JRLZ01000003">
    <property type="protein sequence ID" value="KGO96967.1"/>
    <property type="molecule type" value="Genomic_DNA"/>
</dbReference>
<dbReference type="PATRIC" id="fig|1107311.3.peg.103"/>
<dbReference type="Proteomes" id="UP000030149">
    <property type="component" value="Unassembled WGS sequence"/>
</dbReference>
<proteinExistence type="predicted"/>
<comment type="caution">
    <text evidence="1">The sequence shown here is derived from an EMBL/GenBank/DDBJ whole genome shotgun (WGS) entry which is preliminary data.</text>
</comment>
<dbReference type="AlphaFoldDB" id="V6SEY0"/>
<organism evidence="1 2">
    <name type="scientific">Flavobacterium enshiense DK69</name>
    <dbReference type="NCBI Taxonomy" id="1107311"/>
    <lineage>
        <taxon>Bacteria</taxon>
        <taxon>Pseudomonadati</taxon>
        <taxon>Bacteroidota</taxon>
        <taxon>Flavobacteriia</taxon>
        <taxon>Flavobacteriales</taxon>
        <taxon>Flavobacteriaceae</taxon>
        <taxon>Flavobacterium</taxon>
    </lineage>
</organism>
<gene>
    <name evidence="1" type="ORF">Q767_04540</name>
</gene>
<reference evidence="1 2" key="2">
    <citation type="journal article" date="2015" name="Stand. Genomic Sci.">
        <title>High quality draft genomic sequence of Flavobacterium enshiense DK69(T) and comparison among Flavobacterium genomes.</title>
        <authorList>
            <person name="Zeng Z."/>
            <person name="Chen C."/>
            <person name="Du H."/>
            <person name="Wang G."/>
            <person name="Li M."/>
        </authorList>
    </citation>
    <scope>NUCLEOTIDE SEQUENCE [LARGE SCALE GENOMIC DNA]</scope>
    <source>
        <strain evidence="1 2">DK69</strain>
    </source>
</reference>
<evidence type="ECO:0000313" key="1">
    <source>
        <dbReference type="EMBL" id="KGO96967.1"/>
    </source>
</evidence>
<keyword evidence="2" id="KW-1185">Reference proteome</keyword>
<name>V6SEY0_9FLAO</name>
<sequence length="77" mass="9237">MKAYYFTFQNHISIHTPSIFITNDIEKQGKSERFRTKMVFTVKPKAIYINELFIIFHKNTSKSKNHPCNFLFFCNKI</sequence>
<evidence type="ECO:0000313" key="2">
    <source>
        <dbReference type="Proteomes" id="UP000030149"/>
    </source>
</evidence>
<dbReference type="STRING" id="1107311.Q767_04540"/>